<sequence>MSSESWTCKFQLQQGSQEGSALVRLPAEVRNQILNQLLLSDKPLSHLPAEPKDDEHRKISKTYDDDAKLSPNYSFSPAVLATCQTLHQQGSAILYGENELTITVVVRPEIGRSDACYIFDGSVPIQGDWDAFASDFDFFVHGRISRLRCPDQKFTRLSSRRQAIKRFQRLRVVVEARKSGYIDDCEYSSNFRLWFMSNASLYLRILVSGKDVVLVPIAARPLPEPRKPWKLDDLFMYRWWRCKSLVIQRAGLDQEVAKHIEDVVTASDPANWKDLVIRFLELDSHIRSIDTETPLPICRHEEVCGIMHRLAQAAVRYDDEAFEDLQHSLVKAIRIAHLIWVDAQQRMIASNTAIVDDHLDHIIVNHRDDEESLYRTCKRTSL</sequence>
<dbReference type="Proteomes" id="UP001316803">
    <property type="component" value="Unassembled WGS sequence"/>
</dbReference>
<dbReference type="EMBL" id="JAKLMC020000020">
    <property type="protein sequence ID" value="KAK5951543.1"/>
    <property type="molecule type" value="Genomic_DNA"/>
</dbReference>
<protein>
    <submittedName>
        <fullName evidence="1">Uncharacterized protein</fullName>
    </submittedName>
</protein>
<reference evidence="1 2" key="1">
    <citation type="submission" date="2022-12" db="EMBL/GenBank/DDBJ databases">
        <title>Genomic features and morphological characterization of a novel Knufia sp. strain isolated from spacecraft assembly facility.</title>
        <authorList>
            <person name="Teixeira M."/>
            <person name="Chander A.M."/>
            <person name="Stajich J.E."/>
            <person name="Venkateswaran K."/>
        </authorList>
    </citation>
    <scope>NUCLEOTIDE SEQUENCE [LARGE SCALE GENOMIC DNA]</scope>
    <source>
        <strain evidence="1 2">FJI-L2-BK-P2</strain>
    </source>
</reference>
<name>A0AAN8EBZ0_9EURO</name>
<proteinExistence type="predicted"/>
<comment type="caution">
    <text evidence="1">The sequence shown here is derived from an EMBL/GenBank/DDBJ whole genome shotgun (WGS) entry which is preliminary data.</text>
</comment>
<evidence type="ECO:0000313" key="2">
    <source>
        <dbReference type="Proteomes" id="UP001316803"/>
    </source>
</evidence>
<keyword evidence="2" id="KW-1185">Reference proteome</keyword>
<dbReference type="AlphaFoldDB" id="A0AAN8EBZ0"/>
<evidence type="ECO:0000313" key="1">
    <source>
        <dbReference type="EMBL" id="KAK5951543.1"/>
    </source>
</evidence>
<gene>
    <name evidence="1" type="ORF">OHC33_007599</name>
</gene>
<accession>A0AAN8EBZ0</accession>
<organism evidence="1 2">
    <name type="scientific">Knufia fluminis</name>
    <dbReference type="NCBI Taxonomy" id="191047"/>
    <lineage>
        <taxon>Eukaryota</taxon>
        <taxon>Fungi</taxon>
        <taxon>Dikarya</taxon>
        <taxon>Ascomycota</taxon>
        <taxon>Pezizomycotina</taxon>
        <taxon>Eurotiomycetes</taxon>
        <taxon>Chaetothyriomycetidae</taxon>
        <taxon>Chaetothyriales</taxon>
        <taxon>Trichomeriaceae</taxon>
        <taxon>Knufia</taxon>
    </lineage>
</organism>